<evidence type="ECO:0000313" key="2">
    <source>
        <dbReference type="EMBL" id="KAF2641837.1"/>
    </source>
</evidence>
<feature type="compositionally biased region" description="Polar residues" evidence="1">
    <location>
        <begin position="573"/>
        <end position="591"/>
    </location>
</feature>
<feature type="compositionally biased region" description="Low complexity" evidence="1">
    <location>
        <begin position="12"/>
        <end position="21"/>
    </location>
</feature>
<feature type="region of interest" description="Disordered" evidence="1">
    <location>
        <begin position="296"/>
        <end position="360"/>
    </location>
</feature>
<organism evidence="2 3">
    <name type="scientific">Massarina eburnea CBS 473.64</name>
    <dbReference type="NCBI Taxonomy" id="1395130"/>
    <lineage>
        <taxon>Eukaryota</taxon>
        <taxon>Fungi</taxon>
        <taxon>Dikarya</taxon>
        <taxon>Ascomycota</taxon>
        <taxon>Pezizomycotina</taxon>
        <taxon>Dothideomycetes</taxon>
        <taxon>Pleosporomycetidae</taxon>
        <taxon>Pleosporales</taxon>
        <taxon>Massarineae</taxon>
        <taxon>Massarinaceae</taxon>
        <taxon>Massarina</taxon>
    </lineage>
</organism>
<gene>
    <name evidence="2" type="ORF">P280DRAFT_286226</name>
</gene>
<keyword evidence="3" id="KW-1185">Reference proteome</keyword>
<feature type="region of interest" description="Disordered" evidence="1">
    <location>
        <begin position="560"/>
        <end position="595"/>
    </location>
</feature>
<feature type="compositionally biased region" description="Basic and acidic residues" evidence="1">
    <location>
        <begin position="296"/>
        <end position="306"/>
    </location>
</feature>
<dbReference type="AlphaFoldDB" id="A0A6A6S3F6"/>
<evidence type="ECO:0000256" key="1">
    <source>
        <dbReference type="SAM" id="MobiDB-lite"/>
    </source>
</evidence>
<dbReference type="Proteomes" id="UP000799753">
    <property type="component" value="Unassembled WGS sequence"/>
</dbReference>
<proteinExistence type="predicted"/>
<protein>
    <submittedName>
        <fullName evidence="2">Uncharacterized protein</fullName>
    </submittedName>
</protein>
<feature type="region of interest" description="Disordered" evidence="1">
    <location>
        <begin position="1"/>
        <end position="112"/>
    </location>
</feature>
<feature type="compositionally biased region" description="Polar residues" evidence="1">
    <location>
        <begin position="346"/>
        <end position="356"/>
    </location>
</feature>
<feature type="compositionally biased region" description="Polar residues" evidence="1">
    <location>
        <begin position="65"/>
        <end position="77"/>
    </location>
</feature>
<reference evidence="2" key="1">
    <citation type="journal article" date="2020" name="Stud. Mycol.">
        <title>101 Dothideomycetes genomes: a test case for predicting lifestyles and emergence of pathogens.</title>
        <authorList>
            <person name="Haridas S."/>
            <person name="Albert R."/>
            <person name="Binder M."/>
            <person name="Bloem J."/>
            <person name="Labutti K."/>
            <person name="Salamov A."/>
            <person name="Andreopoulos B."/>
            <person name="Baker S."/>
            <person name="Barry K."/>
            <person name="Bills G."/>
            <person name="Bluhm B."/>
            <person name="Cannon C."/>
            <person name="Castanera R."/>
            <person name="Culley D."/>
            <person name="Daum C."/>
            <person name="Ezra D."/>
            <person name="Gonzalez J."/>
            <person name="Henrissat B."/>
            <person name="Kuo A."/>
            <person name="Liang C."/>
            <person name="Lipzen A."/>
            <person name="Lutzoni F."/>
            <person name="Magnuson J."/>
            <person name="Mondo S."/>
            <person name="Nolan M."/>
            <person name="Ohm R."/>
            <person name="Pangilinan J."/>
            <person name="Park H.-J."/>
            <person name="Ramirez L."/>
            <person name="Alfaro M."/>
            <person name="Sun H."/>
            <person name="Tritt A."/>
            <person name="Yoshinaga Y."/>
            <person name="Zwiers L.-H."/>
            <person name="Turgeon B."/>
            <person name="Goodwin S."/>
            <person name="Spatafora J."/>
            <person name="Crous P."/>
            <person name="Grigoriev I."/>
        </authorList>
    </citation>
    <scope>NUCLEOTIDE SEQUENCE</scope>
    <source>
        <strain evidence="2">CBS 473.64</strain>
    </source>
</reference>
<feature type="compositionally biased region" description="Basic and acidic residues" evidence="1">
    <location>
        <begin position="466"/>
        <end position="486"/>
    </location>
</feature>
<sequence length="654" mass="71583">MSSPGQGPHAITPAARTPATPHSVQSIHSAVHAVGQGGMSGSPRPKPTDKPPKLKLKLRKLASNPVESSALQTSTPAPSELNPASEDAVDQHTSQVKAPRWGFNTPTTSEAEVIPPSKLAAKTTGSMNDPIDVDRLMPSSPHQFLKRPVSYFAPVSLQYCPPRPKLASKFKTPNGVVISTSQIGAHEPHDIYKTLAKKDVTPPGFIQLDTYAKSQIGRPSAPRPKPNIYSQNIKTLHTQQYGNRHTPYQDAAIRMPSNTLATHPYPYEPFTATYKTPINGYPVFTRHDEGEIRKRALQFVRDDSRPRPRKRRLSDDPDETSGSEHEDQSGNPATKNPHTPKRKMTKSTVSTPSTGASEDDLFDRNLNITELVEHAQLITAMLMLYPYSNDHRGLREELSMLMSVSNKRFDSWLVGEQDVDGDTERRRQLGTTRLSPTGLKNVAGPVGTQMDKGKSKKMSLYMETTNKAHREEKEAQEQRKREDDMRQCLSSQSSFWSTHGGAEGSVGTAGPLLSAHSEPGAEQSTSQYLNPMAPSPVPFSEHSTERASSITGFKAAIQTNNQRPLLPKPGRSATLSDPVSQETGTGTTFNDYNRGPGMTTFGPSTLYPKTSSNTFSQERLAKLNRNLSNAIHSIKGQEGIAEHVDLTGPPASEL</sequence>
<name>A0A6A6S3F6_9PLEO</name>
<feature type="compositionally biased region" description="Polar residues" evidence="1">
    <location>
        <begin position="488"/>
        <end position="497"/>
    </location>
</feature>
<evidence type="ECO:0000313" key="3">
    <source>
        <dbReference type="Proteomes" id="UP000799753"/>
    </source>
</evidence>
<accession>A0A6A6S3F6</accession>
<dbReference type="EMBL" id="MU006782">
    <property type="protein sequence ID" value="KAF2641837.1"/>
    <property type="molecule type" value="Genomic_DNA"/>
</dbReference>
<dbReference type="OrthoDB" id="3690573at2759"/>
<feature type="region of interest" description="Disordered" evidence="1">
    <location>
        <begin position="435"/>
        <end position="548"/>
    </location>
</feature>